<name>A0ACC2EIG2_DIPCM</name>
<organism evidence="1 2">
    <name type="scientific">Diphasiastrum complanatum</name>
    <name type="common">Issler's clubmoss</name>
    <name type="synonym">Lycopodium complanatum</name>
    <dbReference type="NCBI Taxonomy" id="34168"/>
    <lineage>
        <taxon>Eukaryota</taxon>
        <taxon>Viridiplantae</taxon>
        <taxon>Streptophyta</taxon>
        <taxon>Embryophyta</taxon>
        <taxon>Tracheophyta</taxon>
        <taxon>Lycopodiopsida</taxon>
        <taxon>Lycopodiales</taxon>
        <taxon>Lycopodiaceae</taxon>
        <taxon>Lycopodioideae</taxon>
        <taxon>Diphasiastrum</taxon>
    </lineage>
</organism>
<keyword evidence="2" id="KW-1185">Reference proteome</keyword>
<dbReference type="EMBL" id="CM055093">
    <property type="protein sequence ID" value="KAJ7566292.1"/>
    <property type="molecule type" value="Genomic_DNA"/>
</dbReference>
<dbReference type="Proteomes" id="UP001162992">
    <property type="component" value="Chromosome 2"/>
</dbReference>
<gene>
    <name evidence="1" type="ORF">O6H91_02G095900</name>
</gene>
<reference evidence="2" key="1">
    <citation type="journal article" date="2024" name="Proc. Natl. Acad. Sci. U.S.A.">
        <title>Extraordinary preservation of gene collinearity over three hundred million years revealed in homosporous lycophytes.</title>
        <authorList>
            <person name="Li C."/>
            <person name="Wickell D."/>
            <person name="Kuo L.Y."/>
            <person name="Chen X."/>
            <person name="Nie B."/>
            <person name="Liao X."/>
            <person name="Peng D."/>
            <person name="Ji J."/>
            <person name="Jenkins J."/>
            <person name="Williams M."/>
            <person name="Shu S."/>
            <person name="Plott C."/>
            <person name="Barry K."/>
            <person name="Rajasekar S."/>
            <person name="Grimwood J."/>
            <person name="Han X."/>
            <person name="Sun S."/>
            <person name="Hou Z."/>
            <person name="He W."/>
            <person name="Dai G."/>
            <person name="Sun C."/>
            <person name="Schmutz J."/>
            <person name="Leebens-Mack J.H."/>
            <person name="Li F.W."/>
            <person name="Wang L."/>
        </authorList>
    </citation>
    <scope>NUCLEOTIDE SEQUENCE [LARGE SCALE GENOMIC DNA]</scope>
    <source>
        <strain evidence="2">cv. PW_Plant_1</strain>
    </source>
</reference>
<evidence type="ECO:0000313" key="2">
    <source>
        <dbReference type="Proteomes" id="UP001162992"/>
    </source>
</evidence>
<sequence>MAVGSSKRALQQHLSQMLKSMVSSAHGDHITTVMEGILKPGWRVPSSSCQGSHGVRRCYTRKLSQLRVASSRAFLVDTLALVRRLEAQGLAAKQAEAITAVMTEVLSGSLDDVTQSFVFKADMQRKDMLQETALSKVKAEMQSAQEFRFVKLQRETERLRTDVDKMHNELKYEIDKVRAGQRLDLNLERGRVRDELSNQSAKTSNLTNKLDKEIHALKTQIEAAKFEVIKYSIGTIVSVTAVGLGLLRIIM</sequence>
<protein>
    <submittedName>
        <fullName evidence="1">Uncharacterized protein</fullName>
    </submittedName>
</protein>
<accession>A0ACC2EIG2</accession>
<proteinExistence type="predicted"/>
<comment type="caution">
    <text evidence="1">The sequence shown here is derived from an EMBL/GenBank/DDBJ whole genome shotgun (WGS) entry which is preliminary data.</text>
</comment>
<evidence type="ECO:0000313" key="1">
    <source>
        <dbReference type="EMBL" id="KAJ7566292.1"/>
    </source>
</evidence>